<reference evidence="2" key="1">
    <citation type="submission" date="2017-01" db="EMBL/GenBank/DDBJ databases">
        <title>Comparative genomics of anhydrobiosis in the tardigrade Hypsibius dujardini.</title>
        <authorList>
            <person name="Yoshida Y."/>
            <person name="Koutsovoulos G."/>
            <person name="Laetsch D."/>
            <person name="Stevens L."/>
            <person name="Kumar S."/>
            <person name="Horikawa D."/>
            <person name="Ishino K."/>
            <person name="Komine S."/>
            <person name="Tomita M."/>
            <person name="Blaxter M."/>
            <person name="Arakawa K."/>
        </authorList>
    </citation>
    <scope>NUCLEOTIDE SEQUENCE [LARGE SCALE GENOMIC DNA]</scope>
    <source>
        <strain evidence="2">Z151</strain>
    </source>
</reference>
<proteinExistence type="predicted"/>
<evidence type="ECO:0000313" key="2">
    <source>
        <dbReference type="Proteomes" id="UP000192578"/>
    </source>
</evidence>
<organism evidence="1 2">
    <name type="scientific">Hypsibius exemplaris</name>
    <name type="common">Freshwater tardigrade</name>
    <dbReference type="NCBI Taxonomy" id="2072580"/>
    <lineage>
        <taxon>Eukaryota</taxon>
        <taxon>Metazoa</taxon>
        <taxon>Ecdysozoa</taxon>
        <taxon>Tardigrada</taxon>
        <taxon>Eutardigrada</taxon>
        <taxon>Parachela</taxon>
        <taxon>Hypsibioidea</taxon>
        <taxon>Hypsibiidae</taxon>
        <taxon>Hypsibius</taxon>
    </lineage>
</organism>
<keyword evidence="2" id="KW-1185">Reference proteome</keyword>
<dbReference type="Proteomes" id="UP000192578">
    <property type="component" value="Unassembled WGS sequence"/>
</dbReference>
<sequence length="146" mass="15656">MSSKLVVDLRDLEDDDAAPAAKSPTLKRKLPAVAKPALSGDTVNQNIRSGEFVLRKKDGRADFWKNFAEVVDAADGTATEYIACCKCKTAFKHARATGTTHLTEHTKTCAESADQPKMDAFVTAAVSADAKRAIAKAMASWGINEI</sequence>
<protein>
    <recommendedName>
        <fullName evidence="3">BED-type domain-containing protein</fullName>
    </recommendedName>
</protein>
<dbReference type="AlphaFoldDB" id="A0A9X6RM23"/>
<dbReference type="EMBL" id="MTYJ01000292">
    <property type="protein sequence ID" value="OWA52909.1"/>
    <property type="molecule type" value="Genomic_DNA"/>
</dbReference>
<accession>A0A9X6RM23</accession>
<gene>
    <name evidence="1" type="ORF">BV898_17351</name>
</gene>
<evidence type="ECO:0000313" key="1">
    <source>
        <dbReference type="EMBL" id="OWA52909.1"/>
    </source>
</evidence>
<comment type="caution">
    <text evidence="1">The sequence shown here is derived from an EMBL/GenBank/DDBJ whole genome shotgun (WGS) entry which is preliminary data.</text>
</comment>
<name>A0A9X6RM23_HYPEX</name>
<evidence type="ECO:0008006" key="3">
    <source>
        <dbReference type="Google" id="ProtNLM"/>
    </source>
</evidence>